<organism evidence="1">
    <name type="scientific">Bracon brevicornis</name>
    <dbReference type="NCBI Taxonomy" id="1563983"/>
    <lineage>
        <taxon>Eukaryota</taxon>
        <taxon>Metazoa</taxon>
        <taxon>Ecdysozoa</taxon>
        <taxon>Arthropoda</taxon>
        <taxon>Hexapoda</taxon>
        <taxon>Insecta</taxon>
        <taxon>Pterygota</taxon>
        <taxon>Neoptera</taxon>
        <taxon>Endopterygota</taxon>
        <taxon>Hymenoptera</taxon>
        <taxon>Apocrita</taxon>
        <taxon>Ichneumonoidea</taxon>
        <taxon>Braconidae</taxon>
        <taxon>Braconinae</taxon>
        <taxon>Bracon</taxon>
    </lineage>
</organism>
<proteinExistence type="predicted"/>
<reference evidence="1" key="1">
    <citation type="submission" date="2020-07" db="EMBL/GenBank/DDBJ databases">
        <authorList>
            <person name="Ferguson B K."/>
        </authorList>
    </citation>
    <scope>NUCLEOTIDE SEQUENCE</scope>
    <source>
        <strain evidence="1">L06</strain>
    </source>
</reference>
<gene>
    <name evidence="1" type="ORF">BBRV_LOCUS111514</name>
</gene>
<accession>A0A6V7LNY2</accession>
<protein>
    <submittedName>
        <fullName evidence="1">Uncharacterized protein</fullName>
    </submittedName>
</protein>
<name>A0A6V7LNY2_9HYME</name>
<evidence type="ECO:0000313" key="1">
    <source>
        <dbReference type="EMBL" id="CAD1577868.1"/>
    </source>
</evidence>
<dbReference type="EMBL" id="CADCXW020000344">
    <property type="protein sequence ID" value="CAD1577868.1"/>
    <property type="molecule type" value="Genomic_DNA"/>
</dbReference>
<dbReference type="AlphaFoldDB" id="A0A6V7LNY2"/>
<sequence length="394" mass="46497">MVKEFIKEERKKIEVSWNEDVYAFRDDYGKNSMERDANLIVQLIKAMNIPSTLEDKLLDIFNAIKWTMFDWLEWISHGYEEGKVDINTYIDHMQFVYDGRVDDGNVIRAMYRAGSFPVNFDTFSFLCKFCIEDAIIDLWPKVKDIQPIERSNVILDYWICRLTECVGCEHCTREHLTNAEMLFQVALFNSISSSCKYLWGRFNDYSKKVSLCEATRTFEAMELYGGPRPIDTLILVWQRLQNPSGAYLMFSSMLEVDWMLIRFTHWPWDRLFINCIRNSLDILDAADYPFLLETISYAMCGPLHFKTQSELRKLLSEMWTRGKIDLKKSMPFDYIFSLFYDDLKTLDIFVNDPVIKERKPQLLCELVNIIREKSSSDAEFLSSILKMLNTLKLR</sequence>